<gene>
    <name evidence="1" type="ORF">GCM10023184_24550</name>
</gene>
<evidence type="ECO:0008006" key="3">
    <source>
        <dbReference type="Google" id="ProtNLM"/>
    </source>
</evidence>
<keyword evidence="2" id="KW-1185">Reference proteome</keyword>
<proteinExistence type="predicted"/>
<dbReference type="EMBL" id="BAABGY010000007">
    <property type="protein sequence ID" value="GAA4332167.1"/>
    <property type="molecule type" value="Genomic_DNA"/>
</dbReference>
<evidence type="ECO:0000313" key="1">
    <source>
        <dbReference type="EMBL" id="GAA4332167.1"/>
    </source>
</evidence>
<dbReference type="Proteomes" id="UP001501725">
    <property type="component" value="Unassembled WGS sequence"/>
</dbReference>
<accession>A0ABP8H0D5</accession>
<organism evidence="1 2">
    <name type="scientific">Flaviaesturariibacter amylovorans</name>
    <dbReference type="NCBI Taxonomy" id="1084520"/>
    <lineage>
        <taxon>Bacteria</taxon>
        <taxon>Pseudomonadati</taxon>
        <taxon>Bacteroidota</taxon>
        <taxon>Chitinophagia</taxon>
        <taxon>Chitinophagales</taxon>
        <taxon>Chitinophagaceae</taxon>
        <taxon>Flaviaestuariibacter</taxon>
    </lineage>
</organism>
<name>A0ABP8H0D5_9BACT</name>
<sequence>MEPWNALIDTALLGTSRRPLSPEALPPALRTALAMAPQATAEESFLQAAALLYNYRQCGLLPLRDPEAQLAPANPEELPYIGDAARKLLHAVLETGSAALLHLFLDRCSAAGQIVGPDVIPVLLDAALKDRSLRPPVFACCGARGAWLRSLNPEWKKMGEPVEEEDPWETGSLDQRREWLRNLRATDPAAARTHLQAAWPQENAAARAALLSALAINIGDDDLPWLTGLAGDKSVKVRDEVLALLKLVSGSELVQRYRAVLSRSVQIQVSRGVLGIGGKTTVSLQLTGMEEELYKTGIESLSGTRDTSDEQFVLYQLAASVPPSFWAEQLERPAEEAIALLAKEKATAFLLPAIATAALRFRDADWLRPVLAQDQKSLYSDAWLLLPQPEAEHYSTPRMKGPPGAELLQAALAHSRQEWGLPFATAVLRTLSADPYNYGKPFYSGLLPFLPAAAAPVLQALRQDTARHPYSAGAQQEYLLHLLGLKEQIQQHFNA</sequence>
<evidence type="ECO:0000313" key="2">
    <source>
        <dbReference type="Proteomes" id="UP001501725"/>
    </source>
</evidence>
<comment type="caution">
    <text evidence="1">The sequence shown here is derived from an EMBL/GenBank/DDBJ whole genome shotgun (WGS) entry which is preliminary data.</text>
</comment>
<dbReference type="Pfam" id="PF18944">
    <property type="entry name" value="DUF5691"/>
    <property type="match status" value="1"/>
</dbReference>
<protein>
    <recommendedName>
        <fullName evidence="3">HEAT repeat domain-containing protein</fullName>
    </recommendedName>
</protein>
<dbReference type="InterPro" id="IPR043746">
    <property type="entry name" value="DUF5691"/>
</dbReference>
<reference evidence="2" key="1">
    <citation type="journal article" date="2019" name="Int. J. Syst. Evol. Microbiol.">
        <title>The Global Catalogue of Microorganisms (GCM) 10K type strain sequencing project: providing services to taxonomists for standard genome sequencing and annotation.</title>
        <authorList>
            <consortium name="The Broad Institute Genomics Platform"/>
            <consortium name="The Broad Institute Genome Sequencing Center for Infectious Disease"/>
            <person name="Wu L."/>
            <person name="Ma J."/>
        </authorList>
    </citation>
    <scope>NUCLEOTIDE SEQUENCE [LARGE SCALE GENOMIC DNA]</scope>
    <source>
        <strain evidence="2">JCM 17919</strain>
    </source>
</reference>
<dbReference type="RefSeq" id="WP_345256031.1">
    <property type="nucleotide sequence ID" value="NZ_BAABGY010000007.1"/>
</dbReference>